<dbReference type="EMBL" id="AP017424">
    <property type="protein sequence ID" value="BAU87925.1"/>
    <property type="molecule type" value="Genomic_DNA"/>
</dbReference>
<dbReference type="AlphaFoldDB" id="A0A160P9B6"/>
<feature type="region of interest" description="Disordered" evidence="1">
    <location>
        <begin position="91"/>
        <end position="147"/>
    </location>
</feature>
<feature type="compositionally biased region" description="Basic residues" evidence="1">
    <location>
        <begin position="124"/>
        <end position="136"/>
    </location>
</feature>
<feature type="region of interest" description="Disordered" evidence="1">
    <location>
        <begin position="23"/>
        <end position="47"/>
    </location>
</feature>
<sequence>MSFEEEWNQLKADALRRRETSMALASADGRGGGGGVAAPQNGDLGLRDAPIRAKASGLRVANGEARGKTKLDDALAAAIRTPTFGARRLRHVHRPCGPPDPRHVTLPPKLPRAAASPPTGTFSRSRRLLRRPRHRQPVTPDEPEKHQ</sequence>
<keyword evidence="3" id="KW-1185">Reference proteome</keyword>
<evidence type="ECO:0000256" key="1">
    <source>
        <dbReference type="SAM" id="MobiDB-lite"/>
    </source>
</evidence>
<evidence type="ECO:0000313" key="2">
    <source>
        <dbReference type="EMBL" id="BAU87925.1"/>
    </source>
</evidence>
<gene>
    <name evidence="2" type="ORF">SLA_7059</name>
</gene>
<organism evidence="2 3">
    <name type="scientific">Streptomyces laurentii</name>
    <dbReference type="NCBI Taxonomy" id="39478"/>
    <lineage>
        <taxon>Bacteria</taxon>
        <taxon>Bacillati</taxon>
        <taxon>Actinomycetota</taxon>
        <taxon>Actinomycetes</taxon>
        <taxon>Kitasatosporales</taxon>
        <taxon>Streptomycetaceae</taxon>
        <taxon>Streptomyces</taxon>
    </lineage>
</organism>
<protein>
    <submittedName>
        <fullName evidence="2">Uncharacterized protein</fullName>
    </submittedName>
</protein>
<proteinExistence type="predicted"/>
<evidence type="ECO:0000313" key="3">
    <source>
        <dbReference type="Proteomes" id="UP000217676"/>
    </source>
</evidence>
<reference evidence="2 3" key="1">
    <citation type="journal article" date="2016" name="Genome Announc.">
        <title>Complete Genome Sequence of Thiostrepton-Producing Streptomyces laurentii ATCC 31255.</title>
        <authorList>
            <person name="Doi K."/>
            <person name="Fujino Y."/>
            <person name="Nagayoshi Y."/>
            <person name="Ohshima T."/>
            <person name="Ogata S."/>
        </authorList>
    </citation>
    <scope>NUCLEOTIDE SEQUENCE [LARGE SCALE GENOMIC DNA]</scope>
    <source>
        <strain evidence="2 3">ATCC 31255</strain>
    </source>
</reference>
<accession>A0A160P9B6</accession>
<name>A0A160P9B6_STRLU</name>
<dbReference type="Proteomes" id="UP000217676">
    <property type="component" value="Chromosome"/>
</dbReference>
<dbReference type="KEGG" id="slau:SLA_7059"/>